<gene>
    <name evidence="2" type="ORF">BpHYR1_018025</name>
</gene>
<feature type="signal peptide" evidence="1">
    <location>
        <begin position="1"/>
        <end position="24"/>
    </location>
</feature>
<evidence type="ECO:0000256" key="1">
    <source>
        <dbReference type="SAM" id="SignalP"/>
    </source>
</evidence>
<organism evidence="2 3">
    <name type="scientific">Brachionus plicatilis</name>
    <name type="common">Marine rotifer</name>
    <name type="synonym">Brachionus muelleri</name>
    <dbReference type="NCBI Taxonomy" id="10195"/>
    <lineage>
        <taxon>Eukaryota</taxon>
        <taxon>Metazoa</taxon>
        <taxon>Spiralia</taxon>
        <taxon>Gnathifera</taxon>
        <taxon>Rotifera</taxon>
        <taxon>Eurotatoria</taxon>
        <taxon>Monogononta</taxon>
        <taxon>Pseudotrocha</taxon>
        <taxon>Ploima</taxon>
        <taxon>Brachionidae</taxon>
        <taxon>Brachionus</taxon>
    </lineage>
</organism>
<name>A0A3M7PKT6_BRAPC</name>
<dbReference type="Proteomes" id="UP000276133">
    <property type="component" value="Unassembled WGS sequence"/>
</dbReference>
<feature type="chain" id="PRO_5018247092" evidence="1">
    <location>
        <begin position="25"/>
        <end position="75"/>
    </location>
</feature>
<sequence>MAKRIIIIFQILTIKVFIKLDVLACPVTKHYLIKILVDLFGSKIRGRNKSSIMAKNETVLNKRLDKISKNWTHKK</sequence>
<protein>
    <submittedName>
        <fullName evidence="2">Uncharacterized protein</fullName>
    </submittedName>
</protein>
<dbReference type="AlphaFoldDB" id="A0A3M7PKT6"/>
<comment type="caution">
    <text evidence="2">The sequence shown here is derived from an EMBL/GenBank/DDBJ whole genome shotgun (WGS) entry which is preliminary data.</text>
</comment>
<evidence type="ECO:0000313" key="2">
    <source>
        <dbReference type="EMBL" id="RMZ99712.1"/>
    </source>
</evidence>
<proteinExistence type="predicted"/>
<keyword evidence="1" id="KW-0732">Signal</keyword>
<accession>A0A3M7PKT6</accession>
<dbReference type="EMBL" id="REGN01010098">
    <property type="protein sequence ID" value="RMZ99712.1"/>
    <property type="molecule type" value="Genomic_DNA"/>
</dbReference>
<keyword evidence="3" id="KW-1185">Reference proteome</keyword>
<reference evidence="2 3" key="1">
    <citation type="journal article" date="2018" name="Sci. Rep.">
        <title>Genomic signatures of local adaptation to the degree of environmental predictability in rotifers.</title>
        <authorList>
            <person name="Franch-Gras L."/>
            <person name="Hahn C."/>
            <person name="Garcia-Roger E.M."/>
            <person name="Carmona M.J."/>
            <person name="Serra M."/>
            <person name="Gomez A."/>
        </authorList>
    </citation>
    <scope>NUCLEOTIDE SEQUENCE [LARGE SCALE GENOMIC DNA]</scope>
    <source>
        <strain evidence="2">HYR1</strain>
    </source>
</reference>
<evidence type="ECO:0000313" key="3">
    <source>
        <dbReference type="Proteomes" id="UP000276133"/>
    </source>
</evidence>